<dbReference type="Gene3D" id="3.70.10.10">
    <property type="match status" value="1"/>
</dbReference>
<dbReference type="NCBIfam" id="TIGR00663">
    <property type="entry name" value="dnan"/>
    <property type="match status" value="1"/>
</dbReference>
<evidence type="ECO:0000259" key="12">
    <source>
        <dbReference type="Pfam" id="PF02768"/>
    </source>
</evidence>
<keyword evidence="7 9" id="KW-0239">DNA-directed DNA polymerase</keyword>
<dbReference type="Pfam" id="PF02767">
    <property type="entry name" value="DNA_pol3_beta_2"/>
    <property type="match status" value="1"/>
</dbReference>
<dbReference type="PIRSF" id="PIRSF000804">
    <property type="entry name" value="DNA_pol_III_b"/>
    <property type="match status" value="1"/>
</dbReference>
<keyword evidence="6 9" id="KW-0235">DNA replication</keyword>
<dbReference type="EMBL" id="MFQH01000011">
    <property type="protein sequence ID" value="OGH78393.1"/>
    <property type="molecule type" value="Genomic_DNA"/>
</dbReference>
<comment type="subunit">
    <text evidence="9">Forms a ring-shaped head-to-tail homodimer around DNA.</text>
</comment>
<dbReference type="InterPro" id="IPR022637">
    <property type="entry name" value="DNA_polIII_beta_cen"/>
</dbReference>
<dbReference type="SMART" id="SM00480">
    <property type="entry name" value="POL3Bc"/>
    <property type="match status" value="1"/>
</dbReference>
<dbReference type="InterPro" id="IPR022635">
    <property type="entry name" value="DNA_polIII_beta_C"/>
</dbReference>
<keyword evidence="5 9" id="KW-0548">Nucleotidyltransferase</keyword>
<dbReference type="GO" id="GO:0006271">
    <property type="term" value="P:DNA strand elongation involved in DNA replication"/>
    <property type="evidence" value="ECO:0007669"/>
    <property type="project" value="TreeGrafter"/>
</dbReference>
<feature type="domain" description="DNA polymerase III beta sliding clamp central" evidence="11">
    <location>
        <begin position="133"/>
        <end position="249"/>
    </location>
</feature>
<dbReference type="CDD" id="cd00140">
    <property type="entry name" value="beta_clamp"/>
    <property type="match status" value="1"/>
</dbReference>
<evidence type="ECO:0000256" key="6">
    <source>
        <dbReference type="ARBA" id="ARBA00022705"/>
    </source>
</evidence>
<reference evidence="13 14" key="1">
    <citation type="journal article" date="2016" name="Nat. Commun.">
        <title>Thousands of microbial genomes shed light on interconnected biogeochemical processes in an aquifer system.</title>
        <authorList>
            <person name="Anantharaman K."/>
            <person name="Brown C.T."/>
            <person name="Hug L.A."/>
            <person name="Sharon I."/>
            <person name="Castelle C.J."/>
            <person name="Probst A.J."/>
            <person name="Thomas B.C."/>
            <person name="Singh A."/>
            <person name="Wilkins M.J."/>
            <person name="Karaoz U."/>
            <person name="Brodie E.L."/>
            <person name="Williams K.H."/>
            <person name="Hubbard S.S."/>
            <person name="Banfield J.F."/>
        </authorList>
    </citation>
    <scope>NUCLEOTIDE SEQUENCE [LARGE SCALE GENOMIC DNA]</scope>
</reference>
<evidence type="ECO:0000256" key="1">
    <source>
        <dbReference type="ARBA" id="ARBA00004496"/>
    </source>
</evidence>
<comment type="subcellular location">
    <subcellularLocation>
        <location evidence="1 9">Cytoplasm</location>
    </subcellularLocation>
</comment>
<sequence length="374" mass="41344">MKFTCTRENFRQALETVSPLAGKHAHLPILANILIQASEAKVEIISTNLEVAIKTLVRAKVEKTGSFTVPAKMLTDFVHLLEQETVDLEVEGIELIITSGSTHTKIKGMLADEFPVLPEVEEKYGYVVDVGFFKDGLQKTVISVAKNEIRPELSGVFFRFSTERYNGLLLAATDSYRLSETHVPLLQNGEKEISCIVPARVVYETIRLLGITVESGEKQVRLFVGDNQIALRYGMFEMSARLIQGRYPDYAQIIPTNFKTTAQFPVDHLINKIKAASLFTVSGINAVSFDLNASENTIGVSSASTQAGEHSSELEAEIVGEENSILLNHRYVLDGLQHIGSGKSEFCVNSGDAPCLFRPTGNENFLYIVMPIRQ</sequence>
<feature type="domain" description="DNA polymerase III beta sliding clamp C-terminal" evidence="12">
    <location>
        <begin position="252"/>
        <end position="373"/>
    </location>
</feature>
<dbReference type="Proteomes" id="UP000177040">
    <property type="component" value="Unassembled WGS sequence"/>
</dbReference>
<dbReference type="PANTHER" id="PTHR30478:SF0">
    <property type="entry name" value="BETA SLIDING CLAMP"/>
    <property type="match status" value="1"/>
</dbReference>
<comment type="function">
    <text evidence="9">Confers DNA tethering and processivity to DNA polymerases and other proteins. Acts as a clamp, forming a ring around DNA (a reaction catalyzed by the clamp-loading complex) which diffuses in an ATP-independent manner freely and bidirectionally along dsDNA. Initially characterized for its ability to contact the catalytic subunit of DNA polymerase III (Pol III), a complex, multichain enzyme responsible for most of the replicative synthesis in bacteria; Pol III exhibits 3'-5' exonuclease proofreading activity. The beta chain is required for initiation of replication as well as for processivity of DNA replication.</text>
</comment>
<name>A0A1F6N3Z9_9BACT</name>
<evidence type="ECO:0000313" key="13">
    <source>
        <dbReference type="EMBL" id="OGH78393.1"/>
    </source>
</evidence>
<evidence type="ECO:0000259" key="10">
    <source>
        <dbReference type="Pfam" id="PF00712"/>
    </source>
</evidence>
<evidence type="ECO:0000256" key="3">
    <source>
        <dbReference type="ARBA" id="ARBA00022490"/>
    </source>
</evidence>
<keyword evidence="3 9" id="KW-0963">Cytoplasm</keyword>
<evidence type="ECO:0000256" key="8">
    <source>
        <dbReference type="ARBA" id="ARBA00023125"/>
    </source>
</evidence>
<dbReference type="GO" id="GO:0009360">
    <property type="term" value="C:DNA polymerase III complex"/>
    <property type="evidence" value="ECO:0007669"/>
    <property type="project" value="InterPro"/>
</dbReference>
<organism evidence="13 14">
    <name type="scientific">Candidatus Magasanikbacteria bacterium RIFCSPLOWO2_01_FULL_40_15</name>
    <dbReference type="NCBI Taxonomy" id="1798686"/>
    <lineage>
        <taxon>Bacteria</taxon>
        <taxon>Candidatus Magasanikiibacteriota</taxon>
    </lineage>
</organism>
<evidence type="ECO:0000313" key="14">
    <source>
        <dbReference type="Proteomes" id="UP000177040"/>
    </source>
</evidence>
<dbReference type="GO" id="GO:0003677">
    <property type="term" value="F:DNA binding"/>
    <property type="evidence" value="ECO:0007669"/>
    <property type="project" value="UniProtKB-UniRule"/>
</dbReference>
<dbReference type="Gene3D" id="3.10.150.10">
    <property type="entry name" value="DNA Polymerase III, subunit A, domain 2"/>
    <property type="match status" value="1"/>
</dbReference>
<dbReference type="PANTHER" id="PTHR30478">
    <property type="entry name" value="DNA POLYMERASE III SUBUNIT BETA"/>
    <property type="match status" value="1"/>
</dbReference>
<evidence type="ECO:0000256" key="7">
    <source>
        <dbReference type="ARBA" id="ARBA00022932"/>
    </source>
</evidence>
<keyword evidence="8" id="KW-0238">DNA-binding</keyword>
<comment type="caution">
    <text evidence="13">The sequence shown here is derived from an EMBL/GenBank/DDBJ whole genome shotgun (WGS) entry which is preliminary data.</text>
</comment>
<dbReference type="Pfam" id="PF00712">
    <property type="entry name" value="DNA_pol3_beta"/>
    <property type="match status" value="1"/>
</dbReference>
<evidence type="ECO:0000256" key="2">
    <source>
        <dbReference type="ARBA" id="ARBA00010752"/>
    </source>
</evidence>
<gene>
    <name evidence="13" type="ORF">A2983_02550</name>
</gene>
<evidence type="ECO:0000256" key="9">
    <source>
        <dbReference type="PIRNR" id="PIRNR000804"/>
    </source>
</evidence>
<accession>A0A1F6N3Z9</accession>
<proteinExistence type="inferred from homology"/>
<dbReference type="Pfam" id="PF02768">
    <property type="entry name" value="DNA_pol3_beta_3"/>
    <property type="match status" value="1"/>
</dbReference>
<dbReference type="InterPro" id="IPR046938">
    <property type="entry name" value="DNA_clamp_sf"/>
</dbReference>
<dbReference type="AlphaFoldDB" id="A0A1F6N3Z9"/>
<dbReference type="SUPFAM" id="SSF55979">
    <property type="entry name" value="DNA clamp"/>
    <property type="match status" value="3"/>
</dbReference>
<feature type="domain" description="DNA polymerase III beta sliding clamp N-terminal" evidence="10">
    <location>
        <begin position="1"/>
        <end position="118"/>
    </location>
</feature>
<dbReference type="GO" id="GO:0008408">
    <property type="term" value="F:3'-5' exonuclease activity"/>
    <property type="evidence" value="ECO:0007669"/>
    <property type="project" value="InterPro"/>
</dbReference>
<comment type="similarity">
    <text evidence="2 9">Belongs to the beta sliding clamp family.</text>
</comment>
<evidence type="ECO:0000259" key="11">
    <source>
        <dbReference type="Pfam" id="PF02767"/>
    </source>
</evidence>
<dbReference type="GO" id="GO:0005737">
    <property type="term" value="C:cytoplasm"/>
    <property type="evidence" value="ECO:0007669"/>
    <property type="project" value="UniProtKB-SubCell"/>
</dbReference>
<evidence type="ECO:0000256" key="5">
    <source>
        <dbReference type="ARBA" id="ARBA00022695"/>
    </source>
</evidence>
<keyword evidence="4 9" id="KW-0808">Transferase</keyword>
<dbReference type="InterPro" id="IPR022634">
    <property type="entry name" value="DNA_polIII_beta_N"/>
</dbReference>
<dbReference type="GO" id="GO:0003887">
    <property type="term" value="F:DNA-directed DNA polymerase activity"/>
    <property type="evidence" value="ECO:0007669"/>
    <property type="project" value="UniProtKB-UniRule"/>
</dbReference>
<dbReference type="InterPro" id="IPR001001">
    <property type="entry name" value="DNA_polIII_beta"/>
</dbReference>
<evidence type="ECO:0000256" key="4">
    <source>
        <dbReference type="ARBA" id="ARBA00022679"/>
    </source>
</evidence>
<protein>
    <recommendedName>
        <fullName evidence="9">Beta sliding clamp</fullName>
    </recommendedName>
</protein>